<reference evidence="1" key="1">
    <citation type="journal article" date="2019" name="bioRxiv">
        <title>The Genome of the Zebra Mussel, Dreissena polymorpha: A Resource for Invasive Species Research.</title>
        <authorList>
            <person name="McCartney M.A."/>
            <person name="Auch B."/>
            <person name="Kono T."/>
            <person name="Mallez S."/>
            <person name="Zhang Y."/>
            <person name="Obille A."/>
            <person name="Becker A."/>
            <person name="Abrahante J.E."/>
            <person name="Garbe J."/>
            <person name="Badalamenti J.P."/>
            <person name="Herman A."/>
            <person name="Mangelson H."/>
            <person name="Liachko I."/>
            <person name="Sullivan S."/>
            <person name="Sone E.D."/>
            <person name="Koren S."/>
            <person name="Silverstein K.A.T."/>
            <person name="Beckman K.B."/>
            <person name="Gohl D.M."/>
        </authorList>
    </citation>
    <scope>NUCLEOTIDE SEQUENCE</scope>
    <source>
        <strain evidence="1">Duluth1</strain>
        <tissue evidence="1">Whole animal</tissue>
    </source>
</reference>
<evidence type="ECO:0000313" key="2">
    <source>
        <dbReference type="Proteomes" id="UP000828390"/>
    </source>
</evidence>
<sequence length="86" mass="9476">MQSQLEPDQRTTYLTGHRAGARPMIARSTGHFVASGGVRSNSKSHFKVYPTSGPGMNRIEVEKRSDDQCTVVARRSPDIGFVVRIS</sequence>
<dbReference type="EMBL" id="JAIWYP010000001">
    <property type="protein sequence ID" value="KAH3891812.1"/>
    <property type="molecule type" value="Genomic_DNA"/>
</dbReference>
<organism evidence="1 2">
    <name type="scientific">Dreissena polymorpha</name>
    <name type="common">Zebra mussel</name>
    <name type="synonym">Mytilus polymorpha</name>
    <dbReference type="NCBI Taxonomy" id="45954"/>
    <lineage>
        <taxon>Eukaryota</taxon>
        <taxon>Metazoa</taxon>
        <taxon>Spiralia</taxon>
        <taxon>Lophotrochozoa</taxon>
        <taxon>Mollusca</taxon>
        <taxon>Bivalvia</taxon>
        <taxon>Autobranchia</taxon>
        <taxon>Heteroconchia</taxon>
        <taxon>Euheterodonta</taxon>
        <taxon>Imparidentia</taxon>
        <taxon>Neoheterodontei</taxon>
        <taxon>Myida</taxon>
        <taxon>Dreissenoidea</taxon>
        <taxon>Dreissenidae</taxon>
        <taxon>Dreissena</taxon>
    </lineage>
</organism>
<keyword evidence="2" id="KW-1185">Reference proteome</keyword>
<dbReference type="Proteomes" id="UP000828390">
    <property type="component" value="Unassembled WGS sequence"/>
</dbReference>
<evidence type="ECO:0000313" key="1">
    <source>
        <dbReference type="EMBL" id="KAH3891812.1"/>
    </source>
</evidence>
<dbReference type="AlphaFoldDB" id="A0A9D4S6M6"/>
<gene>
    <name evidence="1" type="ORF">DPMN_015920</name>
</gene>
<reference evidence="1" key="2">
    <citation type="submission" date="2020-11" db="EMBL/GenBank/DDBJ databases">
        <authorList>
            <person name="McCartney M.A."/>
            <person name="Auch B."/>
            <person name="Kono T."/>
            <person name="Mallez S."/>
            <person name="Becker A."/>
            <person name="Gohl D.M."/>
            <person name="Silverstein K.A.T."/>
            <person name="Koren S."/>
            <person name="Bechman K.B."/>
            <person name="Herman A."/>
            <person name="Abrahante J.E."/>
            <person name="Garbe J."/>
        </authorList>
    </citation>
    <scope>NUCLEOTIDE SEQUENCE</scope>
    <source>
        <strain evidence="1">Duluth1</strain>
        <tissue evidence="1">Whole animal</tissue>
    </source>
</reference>
<name>A0A9D4S6M6_DREPO</name>
<comment type="caution">
    <text evidence="1">The sequence shown here is derived from an EMBL/GenBank/DDBJ whole genome shotgun (WGS) entry which is preliminary data.</text>
</comment>
<proteinExistence type="predicted"/>
<protein>
    <submittedName>
        <fullName evidence="1">Uncharacterized protein</fullName>
    </submittedName>
</protein>
<accession>A0A9D4S6M6</accession>